<dbReference type="GO" id="GO:0004497">
    <property type="term" value="F:monooxygenase activity"/>
    <property type="evidence" value="ECO:0007669"/>
    <property type="project" value="UniProtKB-KW"/>
</dbReference>
<dbReference type="PANTHER" id="PTHR33336">
    <property type="entry name" value="QUINOL MONOOXYGENASE YGIN-RELATED"/>
    <property type="match status" value="1"/>
</dbReference>
<proteinExistence type="predicted"/>
<dbReference type="AlphaFoldDB" id="A0A1I1MAB4"/>
<dbReference type="STRING" id="517719.SAMN05421762_2327"/>
<evidence type="ECO:0000313" key="3">
    <source>
        <dbReference type="Proteomes" id="UP000231644"/>
    </source>
</evidence>
<keyword evidence="2" id="KW-0560">Oxidoreductase</keyword>
<dbReference type="InterPro" id="IPR011008">
    <property type="entry name" value="Dimeric_a/b-barrel"/>
</dbReference>
<dbReference type="SUPFAM" id="SSF54909">
    <property type="entry name" value="Dimeric alpha+beta barrel"/>
    <property type="match status" value="1"/>
</dbReference>
<keyword evidence="3" id="KW-1185">Reference proteome</keyword>
<dbReference type="EMBL" id="FOLX01000001">
    <property type="protein sequence ID" value="SFC82304.1"/>
    <property type="molecule type" value="Genomic_DNA"/>
</dbReference>
<accession>A0A1I1MAB4</accession>
<reference evidence="2 3" key="1">
    <citation type="submission" date="2016-10" db="EMBL/GenBank/DDBJ databases">
        <authorList>
            <person name="de Groot N.N."/>
        </authorList>
    </citation>
    <scope>NUCLEOTIDE SEQUENCE [LARGE SCALE GENOMIC DNA]</scope>
    <source>
        <strain evidence="2 3">DSM 29619</strain>
    </source>
</reference>
<dbReference type="Pfam" id="PF03992">
    <property type="entry name" value="ABM"/>
    <property type="match status" value="1"/>
</dbReference>
<dbReference type="PANTHER" id="PTHR33336:SF15">
    <property type="entry name" value="ABM DOMAIN-CONTAINING PROTEIN"/>
    <property type="match status" value="1"/>
</dbReference>
<dbReference type="PROSITE" id="PS51725">
    <property type="entry name" value="ABM"/>
    <property type="match status" value="1"/>
</dbReference>
<evidence type="ECO:0000259" key="1">
    <source>
        <dbReference type="PROSITE" id="PS51725"/>
    </source>
</evidence>
<protein>
    <submittedName>
        <fullName evidence="2">Quinol monooxygenase YgiN</fullName>
    </submittedName>
</protein>
<dbReference type="Gene3D" id="3.30.70.100">
    <property type="match status" value="1"/>
</dbReference>
<dbReference type="Proteomes" id="UP000231644">
    <property type="component" value="Unassembled WGS sequence"/>
</dbReference>
<name>A0A1I1MAB4_9RHOB</name>
<organism evidence="2 3">
    <name type="scientific">Pseudooceanicola nitratireducens</name>
    <dbReference type="NCBI Taxonomy" id="517719"/>
    <lineage>
        <taxon>Bacteria</taxon>
        <taxon>Pseudomonadati</taxon>
        <taxon>Pseudomonadota</taxon>
        <taxon>Alphaproteobacteria</taxon>
        <taxon>Rhodobacterales</taxon>
        <taxon>Paracoccaceae</taxon>
        <taxon>Pseudooceanicola</taxon>
    </lineage>
</organism>
<dbReference type="RefSeq" id="WP_093447944.1">
    <property type="nucleotide sequence ID" value="NZ_BAABWI010000003.1"/>
</dbReference>
<dbReference type="OrthoDB" id="287932at2"/>
<gene>
    <name evidence="2" type="ORF">SAMN05421762_2327</name>
</gene>
<evidence type="ECO:0000313" key="2">
    <source>
        <dbReference type="EMBL" id="SFC82304.1"/>
    </source>
</evidence>
<sequence length="101" mass="11530">MIIITGTMEVAPGNEDKAKENFALAAEGAKSERGCIEYRFWQSVSQPNLFRVYEEWEDKGCLKEHSEHPNFKAHGERMAPLGVTNRKLKLIEPDRIKDLAI</sequence>
<keyword evidence="2" id="KW-0503">Monooxygenase</keyword>
<feature type="domain" description="ABM" evidence="1">
    <location>
        <begin position="2"/>
        <end position="90"/>
    </location>
</feature>
<dbReference type="InterPro" id="IPR007138">
    <property type="entry name" value="ABM_dom"/>
</dbReference>
<dbReference type="InterPro" id="IPR050744">
    <property type="entry name" value="AI-2_Isomerase_LsrG"/>
</dbReference>